<sequence length="50" mass="6000">MNNALRHLPFFNRGEDGDWEDAISDIYEENSNNYTTMRSNGEDIRREQDY</sequence>
<name>A0A381XJQ6_9ZZZZ</name>
<evidence type="ECO:0000313" key="1">
    <source>
        <dbReference type="EMBL" id="SVA65004.1"/>
    </source>
</evidence>
<reference evidence="1" key="1">
    <citation type="submission" date="2018-05" db="EMBL/GenBank/DDBJ databases">
        <authorList>
            <person name="Lanie J.A."/>
            <person name="Ng W.-L."/>
            <person name="Kazmierczak K.M."/>
            <person name="Andrzejewski T.M."/>
            <person name="Davidsen T.M."/>
            <person name="Wayne K.J."/>
            <person name="Tettelin H."/>
            <person name="Glass J.I."/>
            <person name="Rusch D."/>
            <person name="Podicherti R."/>
            <person name="Tsui H.-C.T."/>
            <person name="Winkler M.E."/>
        </authorList>
    </citation>
    <scope>NUCLEOTIDE SEQUENCE</scope>
</reference>
<protein>
    <submittedName>
        <fullName evidence="1">Uncharacterized protein</fullName>
    </submittedName>
</protein>
<dbReference type="AlphaFoldDB" id="A0A381XJQ6"/>
<accession>A0A381XJQ6</accession>
<gene>
    <name evidence="1" type="ORF">METZ01_LOCUS117858</name>
</gene>
<organism evidence="1">
    <name type="scientific">marine metagenome</name>
    <dbReference type="NCBI Taxonomy" id="408172"/>
    <lineage>
        <taxon>unclassified sequences</taxon>
        <taxon>metagenomes</taxon>
        <taxon>ecological metagenomes</taxon>
    </lineage>
</organism>
<proteinExistence type="predicted"/>
<dbReference type="EMBL" id="UINC01015437">
    <property type="protein sequence ID" value="SVA65004.1"/>
    <property type="molecule type" value="Genomic_DNA"/>
</dbReference>